<protein>
    <submittedName>
        <fullName evidence="2">Uncharacterized protein</fullName>
    </submittedName>
</protein>
<dbReference type="AlphaFoldDB" id="A0A2A6DZQ8"/>
<gene>
    <name evidence="2" type="ORF">BLM47_07880</name>
</gene>
<feature type="transmembrane region" description="Helical" evidence="1">
    <location>
        <begin position="55"/>
        <end position="72"/>
    </location>
</feature>
<dbReference type="EMBL" id="MOXJ01000016">
    <property type="protein sequence ID" value="PDO10271.1"/>
    <property type="molecule type" value="Genomic_DNA"/>
</dbReference>
<dbReference type="Proteomes" id="UP000243688">
    <property type="component" value="Unassembled WGS sequence"/>
</dbReference>
<comment type="caution">
    <text evidence="2">The sequence shown here is derived from an EMBL/GenBank/DDBJ whole genome shotgun (WGS) entry which is preliminary data.</text>
</comment>
<keyword evidence="1" id="KW-0812">Transmembrane</keyword>
<keyword evidence="1" id="KW-1133">Transmembrane helix</keyword>
<evidence type="ECO:0000313" key="2">
    <source>
        <dbReference type="EMBL" id="PDO10271.1"/>
    </source>
</evidence>
<reference evidence="2 3" key="1">
    <citation type="submission" date="2016-12" db="EMBL/GenBank/DDBJ databases">
        <title>Candidatus Reconcilibacillus cellulovorans genome.</title>
        <authorList>
            <person name="Kolinko S."/>
            <person name="Wu Y.-W."/>
            <person name="Tachea F."/>
            <person name="Denzel E."/>
            <person name="Hiras J."/>
            <person name="Baecker N."/>
            <person name="Chan L.J."/>
            <person name="Eichorst S.A."/>
            <person name="Frey D."/>
            <person name="Adams P.D."/>
            <person name="Pray T."/>
            <person name="Tanjore D."/>
            <person name="Petzold C.J."/>
            <person name="Gladden J.M."/>
            <person name="Simmons B.A."/>
            <person name="Singer S.W."/>
        </authorList>
    </citation>
    <scope>NUCLEOTIDE SEQUENCE [LARGE SCALE GENOMIC DNA]</scope>
    <source>
        <strain evidence="2">JTherm</strain>
    </source>
</reference>
<name>A0A2A6DZQ8_9BACL</name>
<sequence length="73" mass="7454">MNGGAEKLSVSDAEARWIGWTALALAVLSLFFFGAAFGPAAAVAGMIAFFLGQRAIGVWSAAIGFTAFLASIV</sequence>
<evidence type="ECO:0000313" key="3">
    <source>
        <dbReference type="Proteomes" id="UP000243688"/>
    </source>
</evidence>
<accession>A0A2A6DZQ8</accession>
<organism evidence="2 3">
    <name type="scientific">Candidatus Reconcilbacillus cellulovorans</name>
    <dbReference type="NCBI Taxonomy" id="1906605"/>
    <lineage>
        <taxon>Bacteria</taxon>
        <taxon>Bacillati</taxon>
        <taxon>Bacillota</taxon>
        <taxon>Bacilli</taxon>
        <taxon>Bacillales</taxon>
        <taxon>Paenibacillaceae</taxon>
        <taxon>Candidatus Reconcilbacillus</taxon>
    </lineage>
</organism>
<keyword evidence="1" id="KW-0472">Membrane</keyword>
<feature type="transmembrane region" description="Helical" evidence="1">
    <location>
        <begin position="17"/>
        <end position="43"/>
    </location>
</feature>
<proteinExistence type="predicted"/>
<evidence type="ECO:0000256" key="1">
    <source>
        <dbReference type="SAM" id="Phobius"/>
    </source>
</evidence>